<keyword evidence="2" id="KW-1185">Reference proteome</keyword>
<accession>A0ABT2K9S6</accession>
<name>A0ABT2K9S6_9RHOB</name>
<sequence length="141" mass="15861">MSRRPGRPGLYLTGWYEGADFARGYVDRPDAVALGEDSDGGRFTYTLDADRAYLIPLDLRDRSISGDHIKRSYAYLRGNCANDAWRAKVARQLLDYRTEYLERLTNAPVEETPKLGFCGSAKRRKEIEEKAVAAVKAALPD</sequence>
<proteinExistence type="predicted"/>
<reference evidence="1 2" key="1">
    <citation type="submission" date="2022-04" db="EMBL/GenBank/DDBJ databases">
        <title>Paracoccus sp. YLB-12 draft genome sequence.</title>
        <authorList>
            <person name="Yu L."/>
        </authorList>
    </citation>
    <scope>NUCLEOTIDE SEQUENCE [LARGE SCALE GENOMIC DNA]</scope>
    <source>
        <strain evidence="1 2">YLB-12</strain>
    </source>
</reference>
<dbReference type="EMBL" id="JANAVZ010000005">
    <property type="protein sequence ID" value="MCT4333287.1"/>
    <property type="molecule type" value="Genomic_DNA"/>
</dbReference>
<evidence type="ECO:0000313" key="2">
    <source>
        <dbReference type="Proteomes" id="UP001320702"/>
    </source>
</evidence>
<comment type="caution">
    <text evidence="1">The sequence shown here is derived from an EMBL/GenBank/DDBJ whole genome shotgun (WGS) entry which is preliminary data.</text>
</comment>
<gene>
    <name evidence="1" type="ORF">MU516_10460</name>
</gene>
<evidence type="ECO:0000313" key="1">
    <source>
        <dbReference type="EMBL" id="MCT4333287.1"/>
    </source>
</evidence>
<dbReference type="RefSeq" id="WP_260277174.1">
    <property type="nucleotide sequence ID" value="NZ_JANAVZ010000005.1"/>
</dbReference>
<protein>
    <submittedName>
        <fullName evidence="1">Uncharacterized protein</fullName>
    </submittedName>
</protein>
<dbReference type="Proteomes" id="UP001320702">
    <property type="component" value="Unassembled WGS sequence"/>
</dbReference>
<organism evidence="1 2">
    <name type="scientific">Paracoccus maritimus</name>
    <dbReference type="NCBI Taxonomy" id="2933292"/>
    <lineage>
        <taxon>Bacteria</taxon>
        <taxon>Pseudomonadati</taxon>
        <taxon>Pseudomonadota</taxon>
        <taxon>Alphaproteobacteria</taxon>
        <taxon>Rhodobacterales</taxon>
        <taxon>Paracoccaceae</taxon>
        <taxon>Paracoccus</taxon>
    </lineage>
</organism>